<dbReference type="InterPro" id="IPR035948">
    <property type="entry name" value="YwqG-like_sf"/>
</dbReference>
<evidence type="ECO:0000313" key="2">
    <source>
        <dbReference type="Proteomes" id="UP000464178"/>
    </source>
</evidence>
<reference evidence="1 2" key="1">
    <citation type="submission" date="2019-05" db="EMBL/GenBank/DDBJ databases">
        <authorList>
            <consortium name="Science for Life Laboratories"/>
        </authorList>
    </citation>
    <scope>NUCLEOTIDE SEQUENCE [LARGE SCALE GENOMIC DNA]</scope>
    <source>
        <strain evidence="1">Soil9</strain>
    </source>
</reference>
<sequence length="259" mass="29449">MDSKVESFVHERVPGIAGKVFARIRPCVNAEDADVADADIPLGHSKLCGHPDVPGGFEWPAADDVPCWFIAQFNLAEMRLLKTGFCLPRAGLLSFFYHEDSGPPGPGSRVYFFPPKGLRRADVVVDPRYGTQFHNSHLHPRLLTLSQGYRLPDEIRRYGLTPRERAVWADPKDPRAPAVIGRDDPENFDYFHEMFHRRFSPTIHRLFGVPRFEAKYPAPRGHQLLSTFGQMGDRLNFYVRKGDLDQMEFGQVKVVLECT</sequence>
<dbReference type="InterPro" id="IPR015315">
    <property type="entry name" value="DUF1963"/>
</dbReference>
<dbReference type="PANTHER" id="PTHR36436:SF6">
    <property type="entry name" value="SLL5081 PROTEIN"/>
    <property type="match status" value="1"/>
</dbReference>
<dbReference type="SUPFAM" id="SSF103032">
    <property type="entry name" value="Hypothetical protein YwqG"/>
    <property type="match status" value="1"/>
</dbReference>
<dbReference type="KEGG" id="gms:SOIL9_81550"/>
<dbReference type="AlphaFoldDB" id="A0A6P2DGA6"/>
<keyword evidence="2" id="KW-1185">Reference proteome</keyword>
<organism evidence="1 2">
    <name type="scientific">Gemmata massiliana</name>
    <dbReference type="NCBI Taxonomy" id="1210884"/>
    <lineage>
        <taxon>Bacteria</taxon>
        <taxon>Pseudomonadati</taxon>
        <taxon>Planctomycetota</taxon>
        <taxon>Planctomycetia</taxon>
        <taxon>Gemmatales</taxon>
        <taxon>Gemmataceae</taxon>
        <taxon>Gemmata</taxon>
    </lineage>
</organism>
<dbReference type="EMBL" id="LR593886">
    <property type="protein sequence ID" value="VTS00524.1"/>
    <property type="molecule type" value="Genomic_DNA"/>
</dbReference>
<dbReference type="PANTHER" id="PTHR36436">
    <property type="entry name" value="SLL5081 PROTEIN"/>
    <property type="match status" value="1"/>
</dbReference>
<dbReference type="Pfam" id="PF09234">
    <property type="entry name" value="DUF1963"/>
    <property type="match status" value="1"/>
</dbReference>
<protein>
    <recommendedName>
        <fullName evidence="3">DUF1963 domain-containing protein</fullName>
    </recommendedName>
</protein>
<dbReference type="Gene3D" id="2.30.320.10">
    <property type="entry name" value="YwqG-like"/>
    <property type="match status" value="1"/>
</dbReference>
<gene>
    <name evidence="1" type="ORF">SOIL9_81550</name>
</gene>
<accession>A0A6P2DGA6</accession>
<proteinExistence type="predicted"/>
<name>A0A6P2DGA6_9BACT</name>
<evidence type="ECO:0000313" key="1">
    <source>
        <dbReference type="EMBL" id="VTS00524.1"/>
    </source>
</evidence>
<evidence type="ECO:0008006" key="3">
    <source>
        <dbReference type="Google" id="ProtNLM"/>
    </source>
</evidence>
<dbReference type="Proteomes" id="UP000464178">
    <property type="component" value="Chromosome"/>
</dbReference>